<comment type="caution">
    <text evidence="3">The sequence shown here is derived from an EMBL/GenBank/DDBJ whole genome shotgun (WGS) entry which is preliminary data.</text>
</comment>
<organism evidence="3 4">
    <name type="scientific">Neiella marina</name>
    <dbReference type="NCBI Taxonomy" id="508461"/>
    <lineage>
        <taxon>Bacteria</taxon>
        <taxon>Pseudomonadati</taxon>
        <taxon>Pseudomonadota</taxon>
        <taxon>Gammaproteobacteria</taxon>
        <taxon>Alteromonadales</taxon>
        <taxon>Echinimonadaceae</taxon>
        <taxon>Neiella</taxon>
    </lineage>
</organism>
<dbReference type="InterPro" id="IPR035919">
    <property type="entry name" value="EAL_sf"/>
</dbReference>
<dbReference type="GO" id="GO:0071111">
    <property type="term" value="F:cyclic-guanylate-specific phosphodiesterase activity"/>
    <property type="evidence" value="ECO:0007669"/>
    <property type="project" value="InterPro"/>
</dbReference>
<evidence type="ECO:0000313" key="4">
    <source>
        <dbReference type="Proteomes" id="UP000619743"/>
    </source>
</evidence>
<keyword evidence="4" id="KW-1185">Reference proteome</keyword>
<feature type="domain" description="EAL" evidence="2">
    <location>
        <begin position="235"/>
        <end position="484"/>
    </location>
</feature>
<evidence type="ECO:0000259" key="2">
    <source>
        <dbReference type="PROSITE" id="PS50883"/>
    </source>
</evidence>
<keyword evidence="1" id="KW-0472">Membrane</keyword>
<feature type="transmembrane region" description="Helical" evidence="1">
    <location>
        <begin position="202"/>
        <end position="225"/>
    </location>
</feature>
<dbReference type="PANTHER" id="PTHR33121">
    <property type="entry name" value="CYCLIC DI-GMP PHOSPHODIESTERASE PDEF"/>
    <property type="match status" value="1"/>
</dbReference>
<evidence type="ECO:0000256" key="1">
    <source>
        <dbReference type="SAM" id="Phobius"/>
    </source>
</evidence>
<sequence>MVVTVVAFFDIRDELSEDASELVERLEAIHFEGADIAAKLQQIDVKDCSVSHLQKLQAIFNQQVFIQAIKYRLESGEQCQVGSYTPFVKSERIRSPRGNEIIVNYRSPVDVVSFMAQHGDYQFVYPALISPAFLLVDTNFEIVLSSEALNADEYQYLIGEFGLRRVYAKGQNAWWPDYVVMTESCGEHSDYCAILGFSPRQFAVVFLDWLGIIVAASVAFAYFTYRSLKRKYIRRRSSRSRILRGLKKSFFFCHYQPIVDLASRRIVGCEVLARFEDDYGTMSPLEFIPLIAEAKLTLPFTQLIIDKAMAELAELIDETNSLKVNFNVFPEDFVTDSLWRYVEGVSAKYPLCKLVVEITEDQPLDVGQAITHTDSAQSNGVLIAMDDFGTGYSNLASLQTLNYDILKIDRSFIKGLEFDAIVASLLPNIVEIANKYEMVVVAEGIETEEQLKSLLELGVQQGQGWLFAKPMPIQMLSDHLLLNS</sequence>
<accession>A0A8J2U707</accession>
<dbReference type="Gene3D" id="3.20.20.450">
    <property type="entry name" value="EAL domain"/>
    <property type="match status" value="1"/>
</dbReference>
<dbReference type="AlphaFoldDB" id="A0A8J2U707"/>
<reference evidence="4" key="1">
    <citation type="journal article" date="2019" name="Int. J. Syst. Evol. Microbiol.">
        <title>The Global Catalogue of Microorganisms (GCM) 10K type strain sequencing project: providing services to taxonomists for standard genome sequencing and annotation.</title>
        <authorList>
            <consortium name="The Broad Institute Genomics Platform"/>
            <consortium name="The Broad Institute Genome Sequencing Center for Infectious Disease"/>
            <person name="Wu L."/>
            <person name="Ma J."/>
        </authorList>
    </citation>
    <scope>NUCLEOTIDE SEQUENCE [LARGE SCALE GENOMIC DNA]</scope>
    <source>
        <strain evidence="4">CGMCC 1.10130</strain>
    </source>
</reference>
<dbReference type="CDD" id="cd01948">
    <property type="entry name" value="EAL"/>
    <property type="match status" value="1"/>
</dbReference>
<dbReference type="InterPro" id="IPR001633">
    <property type="entry name" value="EAL_dom"/>
</dbReference>
<protein>
    <recommendedName>
        <fullName evidence="2">EAL domain-containing protein</fullName>
    </recommendedName>
</protein>
<dbReference type="SMART" id="SM00052">
    <property type="entry name" value="EAL"/>
    <property type="match status" value="1"/>
</dbReference>
<gene>
    <name evidence="3" type="ORF">GCM10011369_26770</name>
</gene>
<dbReference type="PANTHER" id="PTHR33121:SF79">
    <property type="entry name" value="CYCLIC DI-GMP PHOSPHODIESTERASE PDED-RELATED"/>
    <property type="match status" value="1"/>
</dbReference>
<dbReference type="PROSITE" id="PS50883">
    <property type="entry name" value="EAL"/>
    <property type="match status" value="1"/>
</dbReference>
<dbReference type="Pfam" id="PF00563">
    <property type="entry name" value="EAL"/>
    <property type="match status" value="1"/>
</dbReference>
<dbReference type="EMBL" id="BMDX01000014">
    <property type="protein sequence ID" value="GGA83423.1"/>
    <property type="molecule type" value="Genomic_DNA"/>
</dbReference>
<keyword evidence="1" id="KW-0812">Transmembrane</keyword>
<evidence type="ECO:0000313" key="3">
    <source>
        <dbReference type="EMBL" id="GGA83423.1"/>
    </source>
</evidence>
<proteinExistence type="predicted"/>
<keyword evidence="1" id="KW-1133">Transmembrane helix</keyword>
<dbReference type="SUPFAM" id="SSF141868">
    <property type="entry name" value="EAL domain-like"/>
    <property type="match status" value="1"/>
</dbReference>
<dbReference type="InterPro" id="IPR050706">
    <property type="entry name" value="Cyclic-di-GMP_PDE-like"/>
</dbReference>
<dbReference type="Proteomes" id="UP000619743">
    <property type="component" value="Unassembled WGS sequence"/>
</dbReference>
<name>A0A8J2U707_9GAMM</name>